<evidence type="ECO:0000313" key="2">
    <source>
        <dbReference type="Proteomes" id="UP000245910"/>
    </source>
</evidence>
<name>A0A2L2T0P7_9HYPO</name>
<keyword evidence="2" id="KW-1185">Reference proteome</keyword>
<organism evidence="1 2">
    <name type="scientific">Fusarium venenatum</name>
    <dbReference type="NCBI Taxonomy" id="56646"/>
    <lineage>
        <taxon>Eukaryota</taxon>
        <taxon>Fungi</taxon>
        <taxon>Dikarya</taxon>
        <taxon>Ascomycota</taxon>
        <taxon>Pezizomycotina</taxon>
        <taxon>Sordariomycetes</taxon>
        <taxon>Hypocreomycetidae</taxon>
        <taxon>Hypocreales</taxon>
        <taxon>Nectriaceae</taxon>
        <taxon>Fusarium</taxon>
    </lineage>
</organism>
<reference evidence="2" key="1">
    <citation type="submission" date="2014-10" db="EMBL/GenBank/DDBJ databases">
        <authorList>
            <person name="King R."/>
        </authorList>
    </citation>
    <scope>NUCLEOTIDE SEQUENCE [LARGE SCALE GENOMIC DNA]</scope>
    <source>
        <strain evidence="2">A3/5</strain>
    </source>
</reference>
<accession>A0A2L2T0P7</accession>
<dbReference type="EMBL" id="LN649232">
    <property type="protein sequence ID" value="CEI38609.1"/>
    <property type="molecule type" value="Genomic_DNA"/>
</dbReference>
<dbReference type="Proteomes" id="UP000245910">
    <property type="component" value="Chromosome IIII"/>
</dbReference>
<protein>
    <submittedName>
        <fullName evidence="1">Uncharacterized protein</fullName>
    </submittedName>
</protein>
<evidence type="ECO:0000313" key="1">
    <source>
        <dbReference type="EMBL" id="CEI38609.1"/>
    </source>
</evidence>
<dbReference type="AlphaFoldDB" id="A0A2L2T0P7"/>
<proteinExistence type="predicted"/>
<sequence length="53" mass="5808">MITSLCMYVGNVQSKDEVAPMMSITRINTESQSHSSDIKAISDLPTLSVKSMM</sequence>